<dbReference type="Gene3D" id="1.10.10.10">
    <property type="entry name" value="Winged helix-like DNA-binding domain superfamily/Winged helix DNA-binding domain"/>
    <property type="match status" value="1"/>
</dbReference>
<evidence type="ECO:0000259" key="4">
    <source>
        <dbReference type="PROSITE" id="PS51000"/>
    </source>
</evidence>
<dbReference type="InterPro" id="IPR014036">
    <property type="entry name" value="DeoR-like_C"/>
</dbReference>
<dbReference type="Gene3D" id="3.40.50.1360">
    <property type="match status" value="1"/>
</dbReference>
<dbReference type="PANTHER" id="PTHR30363:SF4">
    <property type="entry name" value="GLYCEROL-3-PHOSPHATE REGULON REPRESSOR"/>
    <property type="match status" value="1"/>
</dbReference>
<evidence type="ECO:0000313" key="5">
    <source>
        <dbReference type="EMBL" id="CAB4334031.1"/>
    </source>
</evidence>
<dbReference type="InterPro" id="IPR001034">
    <property type="entry name" value="DeoR_HTH"/>
</dbReference>
<evidence type="ECO:0000256" key="3">
    <source>
        <dbReference type="ARBA" id="ARBA00023163"/>
    </source>
</evidence>
<accession>A0A6J5YUU8</accession>
<gene>
    <name evidence="5" type="ORF">UFOPK3770_00425</name>
</gene>
<keyword evidence="1" id="KW-0678">Repressor</keyword>
<dbReference type="SMART" id="SM00420">
    <property type="entry name" value="HTH_DEOR"/>
    <property type="match status" value="1"/>
</dbReference>
<evidence type="ECO:0000256" key="1">
    <source>
        <dbReference type="ARBA" id="ARBA00022491"/>
    </source>
</evidence>
<keyword evidence="3" id="KW-0804">Transcription</keyword>
<dbReference type="PROSITE" id="PS51000">
    <property type="entry name" value="HTH_DEOR_2"/>
    <property type="match status" value="1"/>
</dbReference>
<evidence type="ECO:0000256" key="2">
    <source>
        <dbReference type="ARBA" id="ARBA00023015"/>
    </source>
</evidence>
<keyword evidence="2" id="KW-0805">Transcription regulation</keyword>
<organism evidence="5">
    <name type="scientific">freshwater metagenome</name>
    <dbReference type="NCBI Taxonomy" id="449393"/>
    <lineage>
        <taxon>unclassified sequences</taxon>
        <taxon>metagenomes</taxon>
        <taxon>ecological metagenomes</taxon>
    </lineage>
</organism>
<dbReference type="EMBL" id="CAESAJ010000027">
    <property type="protein sequence ID" value="CAB4334031.1"/>
    <property type="molecule type" value="Genomic_DNA"/>
</dbReference>
<dbReference type="InterPro" id="IPR036388">
    <property type="entry name" value="WH-like_DNA-bd_sf"/>
</dbReference>
<feature type="domain" description="HTH deoR-type" evidence="4">
    <location>
        <begin position="14"/>
        <end position="69"/>
    </location>
</feature>
<dbReference type="Pfam" id="PF00455">
    <property type="entry name" value="DeoRC"/>
    <property type="match status" value="1"/>
</dbReference>
<dbReference type="PANTHER" id="PTHR30363">
    <property type="entry name" value="HTH-TYPE TRANSCRIPTIONAL REGULATOR SRLR-RELATED"/>
    <property type="match status" value="1"/>
</dbReference>
<sequence>MDRSHEGVSPQERTRERRARILALIDESEFVSVRTLADSFGITEMSVRRDLHTMEQEGEIARVRGGATRPRVAQASKLYSRGAQRNVARKQRIARAAIELIPTDSVVFFYSGSTVARVASSLVEAQRSSLTIVTNSLPIINEVSSWEDPHLVAIGGTYLAPYMAFVGPQALASVAPLNADVAVIGCDGLSVERGLTTPHQLVASIGTSMVARSQKKIVVADSSKVGRTGFTPIAAISEIDVLVTDDEVDANQVAELRNLGIEVIIT</sequence>
<protein>
    <submittedName>
        <fullName evidence="5">Unannotated protein</fullName>
    </submittedName>
</protein>
<dbReference type="Pfam" id="PF08220">
    <property type="entry name" value="HTH_DeoR"/>
    <property type="match status" value="1"/>
</dbReference>
<dbReference type="SUPFAM" id="SSF100950">
    <property type="entry name" value="NagB/RpiA/CoA transferase-like"/>
    <property type="match status" value="1"/>
</dbReference>
<dbReference type="PRINTS" id="PR00037">
    <property type="entry name" value="HTHLACR"/>
</dbReference>
<name>A0A6J5YUU8_9ZZZZ</name>
<dbReference type="InterPro" id="IPR037171">
    <property type="entry name" value="NagB/RpiA_transferase-like"/>
</dbReference>
<dbReference type="AlphaFoldDB" id="A0A6J5YUU8"/>
<dbReference type="GO" id="GO:0003700">
    <property type="term" value="F:DNA-binding transcription factor activity"/>
    <property type="evidence" value="ECO:0007669"/>
    <property type="project" value="InterPro"/>
</dbReference>
<reference evidence="5" key="1">
    <citation type="submission" date="2020-05" db="EMBL/GenBank/DDBJ databases">
        <authorList>
            <person name="Chiriac C."/>
            <person name="Salcher M."/>
            <person name="Ghai R."/>
            <person name="Kavagutti S V."/>
        </authorList>
    </citation>
    <scope>NUCLEOTIDE SEQUENCE</scope>
</reference>
<dbReference type="InterPro" id="IPR050313">
    <property type="entry name" value="Carb_Metab_HTH_regulators"/>
</dbReference>
<dbReference type="InterPro" id="IPR036390">
    <property type="entry name" value="WH_DNA-bd_sf"/>
</dbReference>
<dbReference type="SUPFAM" id="SSF46785">
    <property type="entry name" value="Winged helix' DNA-binding domain"/>
    <property type="match status" value="1"/>
</dbReference>
<dbReference type="SMART" id="SM01134">
    <property type="entry name" value="DeoRC"/>
    <property type="match status" value="1"/>
</dbReference>
<proteinExistence type="predicted"/>